<name>A0A1G6ER47_9BACT</name>
<reference evidence="1 2" key="1">
    <citation type="submission" date="2016-10" db="EMBL/GenBank/DDBJ databases">
        <authorList>
            <person name="de Groot N.N."/>
        </authorList>
    </citation>
    <scope>NUCLEOTIDE SEQUENCE [LARGE SCALE GENOMIC DNA]</scope>
    <source>
        <strain evidence="1 2">ASO4-2</strain>
    </source>
</reference>
<organism evidence="1 2">
    <name type="scientific">Desulfonatronum thiosulfatophilum</name>
    <dbReference type="NCBI Taxonomy" id="617002"/>
    <lineage>
        <taxon>Bacteria</taxon>
        <taxon>Pseudomonadati</taxon>
        <taxon>Thermodesulfobacteriota</taxon>
        <taxon>Desulfovibrionia</taxon>
        <taxon>Desulfovibrionales</taxon>
        <taxon>Desulfonatronaceae</taxon>
        <taxon>Desulfonatronum</taxon>
    </lineage>
</organism>
<dbReference type="OrthoDB" id="5471332at2"/>
<dbReference type="EMBL" id="FMXO01000021">
    <property type="protein sequence ID" value="SDB59742.1"/>
    <property type="molecule type" value="Genomic_DNA"/>
</dbReference>
<gene>
    <name evidence="1" type="ORF">SAMN05660653_03049</name>
</gene>
<keyword evidence="2" id="KW-1185">Reference proteome</keyword>
<sequence length="116" mass="13539">MSDLDACKQWLNEVNWDMIHEDAVTMFLEWGNNNWHDAMRQPVRGSDEYSIYFVIDTWEKPKVVLMKMNNYGSTTLCEKRLPEELAKSYLESIGGLKGIHELSPEVREWLTAELGD</sequence>
<accession>A0A1G6ER47</accession>
<dbReference type="NCBIfam" id="NF045682">
    <property type="entry name" value="DVU0772_fam"/>
    <property type="match status" value="1"/>
</dbReference>
<dbReference type="InterPro" id="IPR059223">
    <property type="entry name" value="DVU0772-like"/>
</dbReference>
<proteinExistence type="predicted"/>
<dbReference type="STRING" id="617002.SAMN05660653_03049"/>
<dbReference type="AlphaFoldDB" id="A0A1G6ER47"/>
<protein>
    <submittedName>
        <fullName evidence="1">Uncharacterized protein</fullName>
    </submittedName>
</protein>
<dbReference type="RefSeq" id="WP_092123619.1">
    <property type="nucleotide sequence ID" value="NZ_FMXO01000021.1"/>
</dbReference>
<evidence type="ECO:0000313" key="2">
    <source>
        <dbReference type="Proteomes" id="UP000198771"/>
    </source>
</evidence>
<dbReference type="Proteomes" id="UP000198771">
    <property type="component" value="Unassembled WGS sequence"/>
</dbReference>
<evidence type="ECO:0000313" key="1">
    <source>
        <dbReference type="EMBL" id="SDB59742.1"/>
    </source>
</evidence>